<evidence type="ECO:0008006" key="8">
    <source>
        <dbReference type="Google" id="ProtNLM"/>
    </source>
</evidence>
<dbReference type="OrthoDB" id="2830640at2759"/>
<gene>
    <name evidence="6" type="ORF">BS50DRAFT_550284</name>
</gene>
<comment type="subcellular location">
    <subcellularLocation>
        <location evidence="1">Membrane</location>
        <topology evidence="1">Multi-pass membrane protein</topology>
    </subcellularLocation>
</comment>
<dbReference type="Proteomes" id="UP000240883">
    <property type="component" value="Unassembled WGS sequence"/>
</dbReference>
<evidence type="ECO:0000256" key="4">
    <source>
        <dbReference type="ARBA" id="ARBA00023136"/>
    </source>
</evidence>
<dbReference type="EMBL" id="KZ678133">
    <property type="protein sequence ID" value="PSN69443.1"/>
    <property type="molecule type" value="Genomic_DNA"/>
</dbReference>
<proteinExistence type="predicted"/>
<evidence type="ECO:0000256" key="1">
    <source>
        <dbReference type="ARBA" id="ARBA00004141"/>
    </source>
</evidence>
<dbReference type="InterPro" id="IPR045863">
    <property type="entry name" value="CorA_TM1_TM2"/>
</dbReference>
<keyword evidence="3 5" id="KW-1133">Transmembrane helix</keyword>
<dbReference type="SUPFAM" id="SSF144083">
    <property type="entry name" value="Magnesium transport protein CorA, transmembrane region"/>
    <property type="match status" value="1"/>
</dbReference>
<evidence type="ECO:0000256" key="2">
    <source>
        <dbReference type="ARBA" id="ARBA00022692"/>
    </source>
</evidence>
<name>A0A2T2NVM2_CORCC</name>
<dbReference type="GO" id="GO:0016020">
    <property type="term" value="C:membrane"/>
    <property type="evidence" value="ECO:0007669"/>
    <property type="project" value="UniProtKB-SubCell"/>
</dbReference>
<organism evidence="6 7">
    <name type="scientific">Corynespora cassiicola Philippines</name>
    <dbReference type="NCBI Taxonomy" id="1448308"/>
    <lineage>
        <taxon>Eukaryota</taxon>
        <taxon>Fungi</taxon>
        <taxon>Dikarya</taxon>
        <taxon>Ascomycota</taxon>
        <taxon>Pezizomycotina</taxon>
        <taxon>Dothideomycetes</taxon>
        <taxon>Pleosporomycetidae</taxon>
        <taxon>Pleosporales</taxon>
        <taxon>Corynesporascaceae</taxon>
        <taxon>Corynespora</taxon>
    </lineage>
</organism>
<evidence type="ECO:0000313" key="7">
    <source>
        <dbReference type="Proteomes" id="UP000240883"/>
    </source>
</evidence>
<dbReference type="STRING" id="1448308.A0A2T2NVM2"/>
<accession>A0A2T2NVM2</accession>
<evidence type="ECO:0000256" key="3">
    <source>
        <dbReference type="ARBA" id="ARBA00022989"/>
    </source>
</evidence>
<dbReference type="Gene3D" id="1.20.58.340">
    <property type="entry name" value="Magnesium transport protein CorA, transmembrane region"/>
    <property type="match status" value="1"/>
</dbReference>
<dbReference type="AlphaFoldDB" id="A0A2T2NVM2"/>
<protein>
    <recommendedName>
        <fullName evidence="8">Mg2+ transporter protein</fullName>
    </recommendedName>
</protein>
<keyword evidence="2 5" id="KW-0812">Transmembrane</keyword>
<evidence type="ECO:0000313" key="6">
    <source>
        <dbReference type="EMBL" id="PSN69443.1"/>
    </source>
</evidence>
<feature type="transmembrane region" description="Helical" evidence="5">
    <location>
        <begin position="314"/>
        <end position="336"/>
    </location>
</feature>
<reference evidence="6 7" key="1">
    <citation type="journal article" date="2018" name="Front. Microbiol.">
        <title>Genome-Wide Analysis of Corynespora cassiicola Leaf Fall Disease Putative Effectors.</title>
        <authorList>
            <person name="Lopez D."/>
            <person name="Ribeiro S."/>
            <person name="Label P."/>
            <person name="Fumanal B."/>
            <person name="Venisse J.S."/>
            <person name="Kohler A."/>
            <person name="de Oliveira R.R."/>
            <person name="Labutti K."/>
            <person name="Lipzen A."/>
            <person name="Lail K."/>
            <person name="Bauer D."/>
            <person name="Ohm R.A."/>
            <person name="Barry K.W."/>
            <person name="Spatafora J."/>
            <person name="Grigoriev I.V."/>
            <person name="Martin F.M."/>
            <person name="Pujade-Renaud V."/>
        </authorList>
    </citation>
    <scope>NUCLEOTIDE SEQUENCE [LARGE SCALE GENOMIC DNA]</scope>
    <source>
        <strain evidence="6 7">Philippines</strain>
    </source>
</reference>
<keyword evidence="7" id="KW-1185">Reference proteome</keyword>
<sequence length="389" mass="44642">MPQAQSVSLLHYSSNKWVLETVPLDLCLNHRKASKLQYLLLVDDTFSSGKELAPELSSYFRLPKRMLSDVYRRSNGFFSFEKLTDKDGQLQSYHTWLRFLVKAVSRSDGANYTWHEMTFFSRWDAERCIVLCIGADLTFQSTLQGVLSQTWPDSSSFEPYSLHVPIVEAVVAIQNTSVWSIRDIVRRIEQDRSHPTRGSGDFLMLHETARHAIHSFETLNVTVETLEALQQQVFDLSVKKQSNTKQVDAFHSTWEQIGFQIRVLRSLLHRSQSNKERLQNEISLAYNMIAQRDSLVMTRMGEASRLDSGAMRTIAVVTMAFLPPTFLSAVFSMSFFNYSPAQNDQASAWSVSDKFWIYWAFAVPLTCLTMAIWFWRQERTGVGKKAAQA</sequence>
<keyword evidence="4 5" id="KW-0472">Membrane</keyword>
<evidence type="ECO:0000256" key="5">
    <source>
        <dbReference type="SAM" id="Phobius"/>
    </source>
</evidence>
<feature type="transmembrane region" description="Helical" evidence="5">
    <location>
        <begin position="356"/>
        <end position="375"/>
    </location>
</feature>